<gene>
    <name evidence="1" type="ORF">HYDPIDRAFT_28615</name>
</gene>
<evidence type="ECO:0000313" key="1">
    <source>
        <dbReference type="EMBL" id="KIJ64171.1"/>
    </source>
</evidence>
<sequence>MAEGHSELASVDTRTKNCQRKRCSSSCEKVSDALDAASTYKQANDALRRVLAMAQGSTKGLTAAQNFLSDVEEDSVHDLSVSRPSVSYGSQVLDITTVHLSGSLGKSVSLDGATFATAMKGVRLGKPFGIKELDPGRVWNFLTNILKEQSPYYRIF</sequence>
<proteinExistence type="predicted"/>
<dbReference type="AlphaFoldDB" id="A0A0C9WET3"/>
<dbReference type="HOGENOM" id="CLU_1686836_0_0_1"/>
<protein>
    <submittedName>
        <fullName evidence="1">Uncharacterized protein</fullName>
    </submittedName>
</protein>
<name>A0A0C9WET3_9AGAM</name>
<dbReference type="EMBL" id="KN839847">
    <property type="protein sequence ID" value="KIJ64171.1"/>
    <property type="molecule type" value="Genomic_DNA"/>
</dbReference>
<keyword evidence="2" id="KW-1185">Reference proteome</keyword>
<accession>A0A0C9WET3</accession>
<reference evidence="1 2" key="1">
    <citation type="submission" date="2014-04" db="EMBL/GenBank/DDBJ databases">
        <title>Evolutionary Origins and Diversification of the Mycorrhizal Mutualists.</title>
        <authorList>
            <consortium name="DOE Joint Genome Institute"/>
            <consortium name="Mycorrhizal Genomics Consortium"/>
            <person name="Kohler A."/>
            <person name="Kuo A."/>
            <person name="Nagy L.G."/>
            <person name="Floudas D."/>
            <person name="Copeland A."/>
            <person name="Barry K.W."/>
            <person name="Cichocki N."/>
            <person name="Veneault-Fourrey C."/>
            <person name="LaButti K."/>
            <person name="Lindquist E.A."/>
            <person name="Lipzen A."/>
            <person name="Lundell T."/>
            <person name="Morin E."/>
            <person name="Murat C."/>
            <person name="Riley R."/>
            <person name="Ohm R."/>
            <person name="Sun H."/>
            <person name="Tunlid A."/>
            <person name="Henrissat B."/>
            <person name="Grigoriev I.V."/>
            <person name="Hibbett D.S."/>
            <person name="Martin F."/>
        </authorList>
    </citation>
    <scope>NUCLEOTIDE SEQUENCE [LARGE SCALE GENOMIC DNA]</scope>
    <source>
        <strain evidence="1 2">MD-312</strain>
    </source>
</reference>
<organism evidence="1 2">
    <name type="scientific">Hydnomerulius pinastri MD-312</name>
    <dbReference type="NCBI Taxonomy" id="994086"/>
    <lineage>
        <taxon>Eukaryota</taxon>
        <taxon>Fungi</taxon>
        <taxon>Dikarya</taxon>
        <taxon>Basidiomycota</taxon>
        <taxon>Agaricomycotina</taxon>
        <taxon>Agaricomycetes</taxon>
        <taxon>Agaricomycetidae</taxon>
        <taxon>Boletales</taxon>
        <taxon>Boletales incertae sedis</taxon>
        <taxon>Leucogyrophana</taxon>
    </lineage>
</organism>
<evidence type="ECO:0000313" key="2">
    <source>
        <dbReference type="Proteomes" id="UP000053820"/>
    </source>
</evidence>
<dbReference type="Proteomes" id="UP000053820">
    <property type="component" value="Unassembled WGS sequence"/>
</dbReference>
<dbReference type="OrthoDB" id="3219467at2759"/>